<protein>
    <submittedName>
        <fullName evidence="1">Ornithine cyclodeaminase family protein</fullName>
    </submittedName>
</protein>
<comment type="caution">
    <text evidence="1">The sequence shown here is derived from an EMBL/GenBank/DDBJ whole genome shotgun (WGS) entry which is preliminary data.</text>
</comment>
<dbReference type="PANTHER" id="PTHR13812:SF19">
    <property type="entry name" value="KETIMINE REDUCTASE MU-CRYSTALLIN"/>
    <property type="match status" value="1"/>
</dbReference>
<organism evidence="1 2">
    <name type="scientific">Colwellia maritima</name>
    <dbReference type="NCBI Taxonomy" id="2912588"/>
    <lineage>
        <taxon>Bacteria</taxon>
        <taxon>Pseudomonadati</taxon>
        <taxon>Pseudomonadota</taxon>
        <taxon>Gammaproteobacteria</taxon>
        <taxon>Alteromonadales</taxon>
        <taxon>Colwelliaceae</taxon>
        <taxon>Colwellia</taxon>
    </lineage>
</organism>
<dbReference type="InterPro" id="IPR003462">
    <property type="entry name" value="ODC_Mu_crystall"/>
</dbReference>
<proteinExistence type="predicted"/>
<reference evidence="1" key="1">
    <citation type="submission" date="2022-01" db="EMBL/GenBank/DDBJ databases">
        <title>Colwellia maritima, isolated from seawater.</title>
        <authorList>
            <person name="Kristyanto S."/>
            <person name="Jung J."/>
            <person name="Jeon C.O."/>
        </authorList>
    </citation>
    <scope>NUCLEOTIDE SEQUENCE</scope>
    <source>
        <strain evidence="1">MSW7</strain>
    </source>
</reference>
<dbReference type="PANTHER" id="PTHR13812">
    <property type="entry name" value="KETIMINE REDUCTASE MU-CRYSTALLIN"/>
    <property type="match status" value="1"/>
</dbReference>
<sequence length="318" mass="35251">MKIINNEQVQSSLTFTELIPLLKQSFSKPFHMPQRQVHLLAPEDHSKHDAFALLPSWNDEVIGNKMFTYFPDNSSKHDLPGLFSKIMLFRRETGEPLALVDGTSVTYWRTAAISALASQLLSREDSQHLMLFGTGNLAAYLLHAHISVRPLKKVTIWGRSAEKVQKLINEFSPLYPQISFYTSLDVAQAIPHVDIICCATGSKTPLFDGELVSNGCHIDCLGNHMADARECDSAIITKARVYVDSLANTLNEAGELLIPISEGIFNAEAIVGELADMCKQPEILRQSADEITLFKSVGTAVSDLVAAYLVYQKICTRK</sequence>
<dbReference type="Proteomes" id="UP001139646">
    <property type="component" value="Unassembled WGS sequence"/>
</dbReference>
<dbReference type="PIRSF" id="PIRSF001439">
    <property type="entry name" value="CryM"/>
    <property type="match status" value="1"/>
</dbReference>
<dbReference type="NCBIfam" id="NF004793">
    <property type="entry name" value="PRK06141.1"/>
    <property type="match status" value="1"/>
</dbReference>
<evidence type="ECO:0000313" key="1">
    <source>
        <dbReference type="EMBL" id="MCI2282938.1"/>
    </source>
</evidence>
<evidence type="ECO:0000313" key="2">
    <source>
        <dbReference type="Proteomes" id="UP001139646"/>
    </source>
</evidence>
<dbReference type="InterPro" id="IPR036291">
    <property type="entry name" value="NAD(P)-bd_dom_sf"/>
</dbReference>
<dbReference type="InterPro" id="IPR023401">
    <property type="entry name" value="ODC_N"/>
</dbReference>
<keyword evidence="2" id="KW-1185">Reference proteome</keyword>
<accession>A0ABS9WY97</accession>
<name>A0ABS9WY97_9GAMM</name>
<dbReference type="EMBL" id="JAKKSL010000001">
    <property type="protein sequence ID" value="MCI2282938.1"/>
    <property type="molecule type" value="Genomic_DNA"/>
</dbReference>
<dbReference type="Gene3D" id="3.40.50.720">
    <property type="entry name" value="NAD(P)-binding Rossmann-like Domain"/>
    <property type="match status" value="1"/>
</dbReference>
<dbReference type="SUPFAM" id="SSF51735">
    <property type="entry name" value="NAD(P)-binding Rossmann-fold domains"/>
    <property type="match status" value="1"/>
</dbReference>
<gene>
    <name evidence="1" type="ORF">L3081_05455</name>
</gene>
<dbReference type="Pfam" id="PF02423">
    <property type="entry name" value="OCD_Mu_crystall"/>
    <property type="match status" value="1"/>
</dbReference>
<dbReference type="RefSeq" id="WP_242284024.1">
    <property type="nucleotide sequence ID" value="NZ_JAKKSL010000001.1"/>
</dbReference>
<dbReference type="Gene3D" id="3.30.1780.10">
    <property type="entry name" value="ornithine cyclodeaminase, domain 1"/>
    <property type="match status" value="1"/>
</dbReference>